<dbReference type="GO" id="GO:0071006">
    <property type="term" value="C:U2-type catalytic step 1 spliceosome"/>
    <property type="evidence" value="ECO:0007669"/>
    <property type="project" value="TreeGrafter"/>
</dbReference>
<keyword evidence="7" id="KW-1185">Reference proteome</keyword>
<dbReference type="Pfam" id="PF21369">
    <property type="entry name" value="STL11_N"/>
    <property type="match status" value="1"/>
</dbReference>
<evidence type="ECO:0000313" key="6">
    <source>
        <dbReference type="EMBL" id="KAK5780456.1"/>
    </source>
</evidence>
<keyword evidence="2" id="KW-0694">RNA-binding</keyword>
<sequence length="367" mass="42283">MSASPIICDECLGPEEDIRMIKVPDGAECRLCNLAFDLFHFKRDKRSNTIIKTIICSTCAKQRNVCQCCMLDMLWHISIEERDQLLSLIKGYNITTKEATNEMMKRFLALKKGNKKIGSAAMMTNDKTQLDILMQEMKESLQREMSKLTTNKSKASLQQLSKIDLNKFANVNIQHLLERLPLNESLEESKIQTTRFFIYNIYPSLAEWKIADRISQLLNNSKWKDDHPLSMIINHKATCGSINFKSLELAQKFVNVLVSNGDIISGTDKSGNIVQRGILKVDYFNLYVVPWVKDNFTQNTFGNNTKEYIKLSIILRNTVTSDLKLLEQSHRKRKNNSNELTDDIEGKKNKKKKKRKETRRVTTSFAL</sequence>
<dbReference type="PANTHER" id="PTHR14089">
    <property type="entry name" value="PRE-MRNA-SPLICING FACTOR RBM22"/>
    <property type="match status" value="1"/>
</dbReference>
<reference evidence="7" key="1">
    <citation type="submission" date="2023-07" db="EMBL/GenBank/DDBJ databases">
        <title>A draft genome of Kazachstania heterogenica Y-27499.</title>
        <authorList>
            <person name="Donic C."/>
            <person name="Kralova J.S."/>
            <person name="Fidel L."/>
            <person name="Ben-Dor S."/>
            <person name="Jung S."/>
        </authorList>
    </citation>
    <scope>NUCLEOTIDE SEQUENCE [LARGE SCALE GENOMIC DNA]</scope>
    <source>
        <strain evidence="7">Y27499</strain>
    </source>
</reference>
<dbReference type="InterPro" id="IPR048995">
    <property type="entry name" value="STL11/RBM22-like_N"/>
</dbReference>
<name>A0AAN7W3L3_9SACH</name>
<dbReference type="AlphaFoldDB" id="A0AAN7W3L3"/>
<feature type="domain" description="STL11/RBM22-like N-terminal" evidence="5">
    <location>
        <begin position="5"/>
        <end position="122"/>
    </location>
</feature>
<feature type="region of interest" description="Disordered" evidence="4">
    <location>
        <begin position="327"/>
        <end position="367"/>
    </location>
</feature>
<dbReference type="InterPro" id="IPR039171">
    <property type="entry name" value="Cwc2/Slt11"/>
</dbReference>
<evidence type="ECO:0000256" key="1">
    <source>
        <dbReference type="ARBA" id="ARBA00019060"/>
    </source>
</evidence>
<evidence type="ECO:0000259" key="5">
    <source>
        <dbReference type="Pfam" id="PF21369"/>
    </source>
</evidence>
<dbReference type="GO" id="GO:0071007">
    <property type="term" value="C:U2-type catalytic step 2 spliceosome"/>
    <property type="evidence" value="ECO:0007669"/>
    <property type="project" value="TreeGrafter"/>
</dbReference>
<evidence type="ECO:0000256" key="4">
    <source>
        <dbReference type="SAM" id="MobiDB-lite"/>
    </source>
</evidence>
<comment type="caution">
    <text evidence="6">The sequence shown here is derived from an EMBL/GenBank/DDBJ whole genome shotgun (WGS) entry which is preliminary data.</text>
</comment>
<protein>
    <recommendedName>
        <fullName evidence="1">Pre-mRNA-splicing factor SLT11</fullName>
    </recommendedName>
</protein>
<evidence type="ECO:0000256" key="2">
    <source>
        <dbReference type="ARBA" id="ARBA00022884"/>
    </source>
</evidence>
<dbReference type="PANTHER" id="PTHR14089:SF6">
    <property type="entry name" value="PRE-MRNA-SPLICING FACTOR RBM22"/>
    <property type="match status" value="1"/>
</dbReference>
<dbReference type="GO" id="GO:0036002">
    <property type="term" value="F:pre-mRNA binding"/>
    <property type="evidence" value="ECO:0007669"/>
    <property type="project" value="TreeGrafter"/>
</dbReference>
<evidence type="ECO:0000256" key="3">
    <source>
        <dbReference type="ARBA" id="ARBA00025609"/>
    </source>
</evidence>
<organism evidence="6 7">
    <name type="scientific">Arxiozyma heterogenica</name>
    <dbReference type="NCBI Taxonomy" id="278026"/>
    <lineage>
        <taxon>Eukaryota</taxon>
        <taxon>Fungi</taxon>
        <taxon>Dikarya</taxon>
        <taxon>Ascomycota</taxon>
        <taxon>Saccharomycotina</taxon>
        <taxon>Saccharomycetes</taxon>
        <taxon>Saccharomycetales</taxon>
        <taxon>Saccharomycetaceae</taxon>
        <taxon>Arxiozyma</taxon>
    </lineage>
</organism>
<accession>A0AAN7W3L3</accession>
<comment type="function">
    <text evidence="3">Involved in pre-mRNA splicing. Facilitates the cooperative formation of U2/U6 helix II in association with stem II in the spliceosome. Binds to RNA.</text>
</comment>
<dbReference type="GO" id="GO:0000974">
    <property type="term" value="C:Prp19 complex"/>
    <property type="evidence" value="ECO:0007669"/>
    <property type="project" value="TreeGrafter"/>
</dbReference>
<feature type="compositionally biased region" description="Basic residues" evidence="4">
    <location>
        <begin position="348"/>
        <end position="358"/>
    </location>
</feature>
<gene>
    <name evidence="6" type="ORF">RI543_002215</name>
</gene>
<proteinExistence type="predicted"/>
<dbReference type="EMBL" id="JAWIZZ010000041">
    <property type="protein sequence ID" value="KAK5780456.1"/>
    <property type="molecule type" value="Genomic_DNA"/>
</dbReference>
<dbReference type="Proteomes" id="UP001306508">
    <property type="component" value="Unassembled WGS sequence"/>
</dbReference>
<dbReference type="GO" id="GO:0017070">
    <property type="term" value="F:U6 snRNA binding"/>
    <property type="evidence" value="ECO:0007669"/>
    <property type="project" value="TreeGrafter"/>
</dbReference>
<evidence type="ECO:0000313" key="7">
    <source>
        <dbReference type="Proteomes" id="UP001306508"/>
    </source>
</evidence>